<keyword evidence="2 3" id="KW-0802">TPR repeat</keyword>
<evidence type="ECO:0000256" key="2">
    <source>
        <dbReference type="ARBA" id="ARBA00022803"/>
    </source>
</evidence>
<dbReference type="Pfam" id="PF07719">
    <property type="entry name" value="TPR_2"/>
    <property type="match status" value="1"/>
</dbReference>
<dbReference type="InterPro" id="IPR011990">
    <property type="entry name" value="TPR-like_helical_dom_sf"/>
</dbReference>
<accession>A0ABR9RJL8</accession>
<dbReference type="PROSITE" id="PS50005">
    <property type="entry name" value="TPR"/>
    <property type="match status" value="1"/>
</dbReference>
<comment type="caution">
    <text evidence="4">The sequence shown here is derived from an EMBL/GenBank/DDBJ whole genome shotgun (WGS) entry which is preliminary data.</text>
</comment>
<reference evidence="4 5" key="1">
    <citation type="submission" date="2020-10" db="EMBL/GenBank/DDBJ databases">
        <title>ChiBAC.</title>
        <authorList>
            <person name="Zenner C."/>
            <person name="Hitch T.C.A."/>
            <person name="Clavel T."/>
        </authorList>
    </citation>
    <scope>NUCLEOTIDE SEQUENCE [LARGE SCALE GENOMIC DNA]</scope>
    <source>
        <strain evidence="4 5">DSM 108991</strain>
    </source>
</reference>
<dbReference type="RefSeq" id="WP_226394812.1">
    <property type="nucleotide sequence ID" value="NZ_JADCKL010000004.1"/>
</dbReference>
<sequence>MDYFAVSLPDFLVFEEDRTLADQVHCHYLMGLACFGYGRKEEASRAFRRALELDNSHLNCRIYLEMAEETAG</sequence>
<gene>
    <name evidence="4" type="ORF">INF30_07725</name>
</gene>
<organism evidence="4 5">
    <name type="scientific">Claveliimonas monacensis</name>
    <dbReference type="NCBI Taxonomy" id="2779351"/>
    <lineage>
        <taxon>Bacteria</taxon>
        <taxon>Bacillati</taxon>
        <taxon>Bacillota</taxon>
        <taxon>Clostridia</taxon>
        <taxon>Lachnospirales</taxon>
        <taxon>Lachnospiraceae</taxon>
        <taxon>Claveliimonas</taxon>
    </lineage>
</organism>
<dbReference type="InterPro" id="IPR019734">
    <property type="entry name" value="TPR_rpt"/>
</dbReference>
<evidence type="ECO:0000313" key="5">
    <source>
        <dbReference type="Proteomes" id="UP000758652"/>
    </source>
</evidence>
<protein>
    <submittedName>
        <fullName evidence="4">Tetratricopeptide repeat protein</fullName>
    </submittedName>
</protein>
<feature type="repeat" description="TPR" evidence="3">
    <location>
        <begin position="24"/>
        <end position="57"/>
    </location>
</feature>
<evidence type="ECO:0000313" key="4">
    <source>
        <dbReference type="EMBL" id="MBE5063148.1"/>
    </source>
</evidence>
<dbReference type="InterPro" id="IPR013105">
    <property type="entry name" value="TPR_2"/>
</dbReference>
<proteinExistence type="predicted"/>
<name>A0ABR9RJL8_9FIRM</name>
<dbReference type="EMBL" id="JADCKL010000004">
    <property type="protein sequence ID" value="MBE5063148.1"/>
    <property type="molecule type" value="Genomic_DNA"/>
</dbReference>
<dbReference type="Proteomes" id="UP000758652">
    <property type="component" value="Unassembled WGS sequence"/>
</dbReference>
<keyword evidence="5" id="KW-1185">Reference proteome</keyword>
<dbReference type="SMART" id="SM00028">
    <property type="entry name" value="TPR"/>
    <property type="match status" value="1"/>
</dbReference>
<dbReference type="Gene3D" id="1.25.40.10">
    <property type="entry name" value="Tetratricopeptide repeat domain"/>
    <property type="match status" value="1"/>
</dbReference>
<evidence type="ECO:0000256" key="3">
    <source>
        <dbReference type="PROSITE-ProRule" id="PRU00339"/>
    </source>
</evidence>
<dbReference type="SUPFAM" id="SSF48452">
    <property type="entry name" value="TPR-like"/>
    <property type="match status" value="1"/>
</dbReference>
<keyword evidence="1" id="KW-0677">Repeat</keyword>
<evidence type="ECO:0000256" key="1">
    <source>
        <dbReference type="ARBA" id="ARBA00022737"/>
    </source>
</evidence>